<evidence type="ECO:0008006" key="9">
    <source>
        <dbReference type="Google" id="ProtNLM"/>
    </source>
</evidence>
<keyword evidence="5 6" id="KW-0472">Membrane</keyword>
<comment type="subcellular location">
    <subcellularLocation>
        <location evidence="1">Membrane</location>
        <topology evidence="1">Multi-pass membrane protein</topology>
    </subcellularLocation>
</comment>
<feature type="transmembrane region" description="Helical" evidence="6">
    <location>
        <begin position="159"/>
        <end position="186"/>
    </location>
</feature>
<dbReference type="GO" id="GO:0016020">
    <property type="term" value="C:membrane"/>
    <property type="evidence" value="ECO:0007669"/>
    <property type="project" value="UniProtKB-SubCell"/>
</dbReference>
<evidence type="ECO:0000256" key="6">
    <source>
        <dbReference type="SAM" id="Phobius"/>
    </source>
</evidence>
<keyword evidence="4 6" id="KW-1133">Transmembrane helix</keyword>
<feature type="transmembrane region" description="Helical" evidence="6">
    <location>
        <begin position="111"/>
        <end position="139"/>
    </location>
</feature>
<accession>A0A9D3NR56</accession>
<feature type="transmembrane region" description="Helical" evidence="6">
    <location>
        <begin position="76"/>
        <end position="99"/>
    </location>
</feature>
<dbReference type="EMBL" id="JAHKSW010000011">
    <property type="protein sequence ID" value="KAG7327024.1"/>
    <property type="molecule type" value="Genomic_DNA"/>
</dbReference>
<dbReference type="PANTHER" id="PTHR23320:SF128">
    <property type="entry name" value="MEMBRANE-SPANNING 4-DOMAINS SUBFAMILY A MEMBER 4A"/>
    <property type="match status" value="1"/>
</dbReference>
<comment type="similarity">
    <text evidence="2">Belongs to the MS4A family.</text>
</comment>
<dbReference type="AlphaFoldDB" id="A0A9D3NR56"/>
<evidence type="ECO:0000256" key="5">
    <source>
        <dbReference type="ARBA" id="ARBA00023136"/>
    </source>
</evidence>
<proteinExistence type="inferred from homology"/>
<feature type="transmembrane region" description="Helical" evidence="6">
    <location>
        <begin position="48"/>
        <end position="70"/>
    </location>
</feature>
<dbReference type="PANTHER" id="PTHR23320">
    <property type="entry name" value="MEMBRANE-SPANNING 4-DOMAINS SUBFAMILY A MS4A -RELATED"/>
    <property type="match status" value="1"/>
</dbReference>
<keyword evidence="8" id="KW-1185">Reference proteome</keyword>
<reference evidence="7 8" key="1">
    <citation type="submission" date="2021-06" db="EMBL/GenBank/DDBJ databases">
        <title>Chromosome-level genome assembly of the red-tail catfish (Hemibagrus wyckioides).</title>
        <authorList>
            <person name="Shao F."/>
        </authorList>
    </citation>
    <scope>NUCLEOTIDE SEQUENCE [LARGE SCALE GENOMIC DNA]</scope>
    <source>
        <strain evidence="7">EC202008001</strain>
        <tissue evidence="7">Blood</tissue>
    </source>
</reference>
<keyword evidence="3 6" id="KW-0812">Transmembrane</keyword>
<evidence type="ECO:0000313" key="8">
    <source>
        <dbReference type="Proteomes" id="UP000824219"/>
    </source>
</evidence>
<evidence type="ECO:0000256" key="1">
    <source>
        <dbReference type="ARBA" id="ARBA00004141"/>
    </source>
</evidence>
<gene>
    <name evidence="7" type="ORF">KOW79_010425</name>
</gene>
<dbReference type="Pfam" id="PF04103">
    <property type="entry name" value="CD20"/>
    <property type="match status" value="1"/>
</dbReference>
<evidence type="ECO:0000256" key="3">
    <source>
        <dbReference type="ARBA" id="ARBA00022692"/>
    </source>
</evidence>
<evidence type="ECO:0000256" key="2">
    <source>
        <dbReference type="ARBA" id="ARBA00009565"/>
    </source>
</evidence>
<dbReference type="OrthoDB" id="10071849at2759"/>
<organism evidence="7 8">
    <name type="scientific">Hemibagrus wyckioides</name>
    <dbReference type="NCBI Taxonomy" id="337641"/>
    <lineage>
        <taxon>Eukaryota</taxon>
        <taxon>Metazoa</taxon>
        <taxon>Chordata</taxon>
        <taxon>Craniata</taxon>
        <taxon>Vertebrata</taxon>
        <taxon>Euteleostomi</taxon>
        <taxon>Actinopterygii</taxon>
        <taxon>Neopterygii</taxon>
        <taxon>Teleostei</taxon>
        <taxon>Ostariophysi</taxon>
        <taxon>Siluriformes</taxon>
        <taxon>Bagridae</taxon>
        <taxon>Hemibagrus</taxon>
    </lineage>
</organism>
<dbReference type="InterPro" id="IPR007237">
    <property type="entry name" value="CD20-like"/>
</dbReference>
<evidence type="ECO:0000313" key="7">
    <source>
        <dbReference type="EMBL" id="KAG7327024.1"/>
    </source>
</evidence>
<sequence length="267" mass="28411">MARAPVLLTNVGSGYTILSEVTDPTAAGQNSTQTNRPLHKFLKGEPKALGTVQIMIGFLMILFGIVMAIFPRSLSVYTGVVFWGSLFHITTGSLAVAASNNLNSCVVNATLVLNIINAIATGIAIVVFSFDFIFVIYVFNACYYDSSGYHCSGHDTEGFVLGINGVLLVFSLLQFCISISVSAFVCKATCTHEPTRGSGSAVNSLECCNYGNHVVYVVQNPETFAPSASVVSAFPPHHTQLGGNTMHAIAMGTLPVENPPVYSEKEV</sequence>
<name>A0A9D3NR56_9TELE</name>
<comment type="caution">
    <text evidence="7">The sequence shown here is derived from an EMBL/GenBank/DDBJ whole genome shotgun (WGS) entry which is preliminary data.</text>
</comment>
<dbReference type="InterPro" id="IPR030417">
    <property type="entry name" value="MS4A"/>
</dbReference>
<protein>
    <recommendedName>
        <fullName evidence="9">Membrane-spanning 4-domains subfamily A member 4A-like</fullName>
    </recommendedName>
</protein>
<evidence type="ECO:0000256" key="4">
    <source>
        <dbReference type="ARBA" id="ARBA00022989"/>
    </source>
</evidence>
<dbReference type="Proteomes" id="UP000824219">
    <property type="component" value="Linkage Group LG11"/>
</dbReference>